<evidence type="ECO:0000313" key="6">
    <source>
        <dbReference type="Proteomes" id="UP000002430"/>
    </source>
</evidence>
<dbReference type="PANTHER" id="PTHR30629">
    <property type="entry name" value="PROPHAGE INTEGRASE"/>
    <property type="match status" value="1"/>
</dbReference>
<dbReference type="Gene3D" id="1.10.443.10">
    <property type="entry name" value="Intergrase catalytic core"/>
    <property type="match status" value="1"/>
</dbReference>
<dbReference type="SUPFAM" id="SSF56349">
    <property type="entry name" value="DNA breaking-rejoining enzymes"/>
    <property type="match status" value="1"/>
</dbReference>
<keyword evidence="2" id="KW-0229">DNA integration</keyword>
<evidence type="ECO:0000259" key="4">
    <source>
        <dbReference type="PROSITE" id="PS51898"/>
    </source>
</evidence>
<dbReference type="GO" id="GO:0006310">
    <property type="term" value="P:DNA recombination"/>
    <property type="evidence" value="ECO:0007669"/>
    <property type="project" value="UniProtKB-KW"/>
</dbReference>
<dbReference type="AlphaFoldDB" id="Q1MNY2"/>
<organism evidence="5 6">
    <name type="scientific">Lawsonia intracellularis (strain PHE/MN1-00)</name>
    <dbReference type="NCBI Taxonomy" id="363253"/>
    <lineage>
        <taxon>Bacteria</taxon>
        <taxon>Pseudomonadati</taxon>
        <taxon>Thermodesulfobacteriota</taxon>
        <taxon>Desulfovibrionia</taxon>
        <taxon>Desulfovibrionales</taxon>
        <taxon>Desulfovibrionaceae</taxon>
        <taxon>Lawsonia</taxon>
    </lineage>
</organism>
<evidence type="ECO:0000256" key="3">
    <source>
        <dbReference type="ARBA" id="ARBA00023172"/>
    </source>
</evidence>
<proteinExistence type="inferred from homology"/>
<dbReference type="InterPro" id="IPR050808">
    <property type="entry name" value="Phage_Integrase"/>
</dbReference>
<dbReference type="EMBL" id="AM180254">
    <property type="protein sequence ID" value="CAJ53922.1"/>
    <property type="molecule type" value="Genomic_DNA"/>
</dbReference>
<geneLocation type="plasmid" evidence="6">
    <name>pLaw2</name>
</geneLocation>
<dbReference type="InterPro" id="IPR013762">
    <property type="entry name" value="Integrase-like_cat_sf"/>
</dbReference>
<name>Q1MNY2_LAWIP</name>
<sequence>MPKITRHKTRYPGVYYIFQRRLDKHGVEKTFYILYRRCGEKKLIEEPVGRESSGMTAATANNIRGLRAIGKELSNVEKRKKEKEKQQNQKVTLQTIWDKYQLIYSEKKSLKQDISRVKYLSDLMHKSPDILTTNDIDTLRKKLTLTKSSKGGASLSPASIKHILVLLKRLINFGIQRNLCIKPQNLYIDMPKVDNQKTEILSKNQLKNLLLALDAEPNQSDVAFIRLALVTGMRKSALLALKWSDCDFENNIITLSGNYAKKGKTDYIPMNNSAKSILLSIPKGNSDFIFATRNGTKRTTYNQRLIKRIKEKAKLPKDFRPLHGLRHNFASRLASSGKVDLYTIQRLLTHETPAMTQRYAHLHNDALKKAAAIIDDEFTETLS</sequence>
<dbReference type="PROSITE" id="PS51898">
    <property type="entry name" value="TYR_RECOMBINASE"/>
    <property type="match status" value="1"/>
</dbReference>
<dbReference type="Proteomes" id="UP000002430">
    <property type="component" value="Plasmid 2"/>
</dbReference>
<dbReference type="RefSeq" id="WP_011527318.1">
    <property type="nucleotide sequence ID" value="NC_008013.1"/>
</dbReference>
<accession>Q1MNY2</accession>
<evidence type="ECO:0000256" key="2">
    <source>
        <dbReference type="ARBA" id="ARBA00022908"/>
    </source>
</evidence>
<dbReference type="GO" id="GO:0015074">
    <property type="term" value="P:DNA integration"/>
    <property type="evidence" value="ECO:0007669"/>
    <property type="project" value="UniProtKB-KW"/>
</dbReference>
<dbReference type="InterPro" id="IPR011010">
    <property type="entry name" value="DNA_brk_join_enz"/>
</dbReference>
<reference evidence="5 6" key="1">
    <citation type="submission" date="2005-11" db="EMBL/GenBank/DDBJ databases">
        <title>The complete genome sequence of Lawsonia intracellularis: the causative agent of proliferative enteropathy.</title>
        <authorList>
            <person name="Kaur K."/>
            <person name="Zhang Q."/>
            <person name="Beckler D."/>
            <person name="Munir S."/>
            <person name="Li L."/>
            <person name="Kinsley K."/>
            <person name="Herron L."/>
            <person name="Peterson A."/>
            <person name="May B."/>
            <person name="Singh S."/>
            <person name="Gebhart C."/>
            <person name="Kapur V."/>
        </authorList>
    </citation>
    <scope>NUCLEOTIDE SEQUENCE [LARGE SCALE GENOMIC DNA]</scope>
    <source>
        <strain evidence="5 6">PHE/MN1-00</strain>
        <plasmid evidence="6">pLaw2</plasmid>
    </source>
</reference>
<dbReference type="KEGG" id="lip:LIB023"/>
<keyword evidence="5" id="KW-0614">Plasmid</keyword>
<dbReference type="CDD" id="cd00796">
    <property type="entry name" value="INT_Rci_Hp1_C"/>
    <property type="match status" value="1"/>
</dbReference>
<comment type="similarity">
    <text evidence="1">Belongs to the 'phage' integrase family.</text>
</comment>
<protein>
    <submittedName>
        <fullName evidence="5">Integrase</fullName>
    </submittedName>
</protein>
<dbReference type="OrthoDB" id="9789256at2"/>
<dbReference type="HOGENOM" id="CLU_027562_17_7_7"/>
<dbReference type="eggNOG" id="COG0582">
    <property type="taxonomic scope" value="Bacteria"/>
</dbReference>
<keyword evidence="6" id="KW-1185">Reference proteome</keyword>
<dbReference type="InterPro" id="IPR002104">
    <property type="entry name" value="Integrase_catalytic"/>
</dbReference>
<keyword evidence="3" id="KW-0233">DNA recombination</keyword>
<dbReference type="Pfam" id="PF00589">
    <property type="entry name" value="Phage_integrase"/>
    <property type="match status" value="1"/>
</dbReference>
<evidence type="ECO:0000313" key="5">
    <source>
        <dbReference type="EMBL" id="CAJ53922.1"/>
    </source>
</evidence>
<dbReference type="PANTHER" id="PTHR30629:SF2">
    <property type="entry name" value="PROPHAGE INTEGRASE INTS-RELATED"/>
    <property type="match status" value="1"/>
</dbReference>
<evidence type="ECO:0000256" key="1">
    <source>
        <dbReference type="ARBA" id="ARBA00008857"/>
    </source>
</evidence>
<dbReference type="GO" id="GO:0003677">
    <property type="term" value="F:DNA binding"/>
    <property type="evidence" value="ECO:0007669"/>
    <property type="project" value="InterPro"/>
</dbReference>
<feature type="domain" description="Tyr recombinase" evidence="4">
    <location>
        <begin position="196"/>
        <end position="372"/>
    </location>
</feature>
<gene>
    <name evidence="5" type="ordered locus">LIB023</name>
</gene>